<evidence type="ECO:0000313" key="2">
    <source>
        <dbReference type="Proteomes" id="UP000790709"/>
    </source>
</evidence>
<protein>
    <submittedName>
        <fullName evidence="1">Acyl-CoA N-acyltransferase</fullName>
    </submittedName>
</protein>
<reference evidence="1" key="1">
    <citation type="journal article" date="2021" name="New Phytol.">
        <title>Evolutionary innovations through gain and loss of genes in the ectomycorrhizal Boletales.</title>
        <authorList>
            <person name="Wu G."/>
            <person name="Miyauchi S."/>
            <person name="Morin E."/>
            <person name="Kuo A."/>
            <person name="Drula E."/>
            <person name="Varga T."/>
            <person name="Kohler A."/>
            <person name="Feng B."/>
            <person name="Cao Y."/>
            <person name="Lipzen A."/>
            <person name="Daum C."/>
            <person name="Hundley H."/>
            <person name="Pangilinan J."/>
            <person name="Johnson J."/>
            <person name="Barry K."/>
            <person name="LaButti K."/>
            <person name="Ng V."/>
            <person name="Ahrendt S."/>
            <person name="Min B."/>
            <person name="Choi I.G."/>
            <person name="Park H."/>
            <person name="Plett J.M."/>
            <person name="Magnuson J."/>
            <person name="Spatafora J.W."/>
            <person name="Nagy L.G."/>
            <person name="Henrissat B."/>
            <person name="Grigoriev I.V."/>
            <person name="Yang Z.L."/>
            <person name="Xu J."/>
            <person name="Martin F.M."/>
        </authorList>
    </citation>
    <scope>NUCLEOTIDE SEQUENCE</scope>
    <source>
        <strain evidence="1">KUC20120723A-06</strain>
    </source>
</reference>
<comment type="caution">
    <text evidence="1">The sequence shown here is derived from an EMBL/GenBank/DDBJ whole genome shotgun (WGS) entry which is preliminary data.</text>
</comment>
<organism evidence="1 2">
    <name type="scientific">Leucogyrophana mollusca</name>
    <dbReference type="NCBI Taxonomy" id="85980"/>
    <lineage>
        <taxon>Eukaryota</taxon>
        <taxon>Fungi</taxon>
        <taxon>Dikarya</taxon>
        <taxon>Basidiomycota</taxon>
        <taxon>Agaricomycotina</taxon>
        <taxon>Agaricomycetes</taxon>
        <taxon>Agaricomycetidae</taxon>
        <taxon>Boletales</taxon>
        <taxon>Boletales incertae sedis</taxon>
        <taxon>Leucogyrophana</taxon>
    </lineage>
</organism>
<dbReference type="EMBL" id="MU266353">
    <property type="protein sequence ID" value="KAH7928457.1"/>
    <property type="molecule type" value="Genomic_DNA"/>
</dbReference>
<sequence>MIGIRTARADDATQMQSCGLQSLPEDELAGPWAESIMAWPSVSTLAEDEDERIVGYALGVIKGPAGSEGGVHGPIRSLSVLNSHRRQGLARRLLASTLGAMVDAYGASHATLRVRKSNGAARALYESLGFVILEETDYFYADGESCIMMIAPLEEFRRG</sequence>
<gene>
    <name evidence="1" type="ORF">BV22DRAFT_1059013</name>
</gene>
<accession>A0ACB8BUD3</accession>
<name>A0ACB8BUD3_9AGAM</name>
<evidence type="ECO:0000313" key="1">
    <source>
        <dbReference type="EMBL" id="KAH7928457.1"/>
    </source>
</evidence>
<dbReference type="Proteomes" id="UP000790709">
    <property type="component" value="Unassembled WGS sequence"/>
</dbReference>
<keyword evidence="2" id="KW-1185">Reference proteome</keyword>
<proteinExistence type="predicted"/>